<organism evidence="1 2">
    <name type="scientific">Caloranaerobacter azorensis</name>
    <dbReference type="NCBI Taxonomy" id="116090"/>
    <lineage>
        <taxon>Bacteria</taxon>
        <taxon>Bacillati</taxon>
        <taxon>Bacillota</taxon>
        <taxon>Tissierellia</taxon>
        <taxon>Tissierellales</taxon>
        <taxon>Thermohalobacteraceae</taxon>
        <taxon>Caloranaerobacter</taxon>
    </lineage>
</organism>
<sequence>MMKRNITALVVILIILTTVIFIGNHKHKENETFGKLVSNKYDNEKIVSDISSDFKINNISIFDTTYEQLIKIMGKPMNVTCIQDENVITNYGYFSILSYEGVEFIINSDDGFNLANGIVVEIDIVNSNVSTTRGITINDTKEKVKNTHSVEEFYPLGNKNEYPINPIRIKSFIRGKSEIKIDEYDEYCYIQSKDKPIALIFLFKDNIVKRIMLRHLTAG</sequence>
<evidence type="ECO:0000313" key="1">
    <source>
        <dbReference type="EMBL" id="QIB27718.1"/>
    </source>
</evidence>
<proteinExistence type="predicted"/>
<dbReference type="EMBL" id="CP048617">
    <property type="protein sequence ID" value="QIB27718.1"/>
    <property type="molecule type" value="Genomic_DNA"/>
</dbReference>
<dbReference type="RefSeq" id="WP_163235510.1">
    <property type="nucleotide sequence ID" value="NZ_CP048617.1"/>
</dbReference>
<dbReference type="Proteomes" id="UP000464452">
    <property type="component" value="Chromosome"/>
</dbReference>
<gene>
    <name evidence="1" type="ORF">G3A45_10710</name>
</gene>
<accession>A0A6P1YG89</accession>
<dbReference type="KEGG" id="cazo:G3A45_10710"/>
<reference evidence="1 2" key="1">
    <citation type="submission" date="2020-02" db="EMBL/GenBank/DDBJ databases">
        <title>Thermophilic hydrogen producing bacteria, Caloranaerobacter azorensis.</title>
        <authorList>
            <person name="Baek K."/>
        </authorList>
    </citation>
    <scope>NUCLEOTIDE SEQUENCE [LARGE SCALE GENOMIC DNA]</scope>
    <source>
        <strain evidence="1 2">T3-1</strain>
    </source>
</reference>
<protein>
    <submittedName>
        <fullName evidence="1">Uncharacterized protein</fullName>
    </submittedName>
</protein>
<dbReference type="AlphaFoldDB" id="A0A6P1YG89"/>
<evidence type="ECO:0000313" key="2">
    <source>
        <dbReference type="Proteomes" id="UP000464452"/>
    </source>
</evidence>
<name>A0A6P1YG89_9FIRM</name>